<protein>
    <submittedName>
        <fullName evidence="1">Uncharacterized protein</fullName>
    </submittedName>
</protein>
<keyword evidence="2" id="KW-1185">Reference proteome</keyword>
<dbReference type="STRING" id="279238.Saro_0671"/>
<evidence type="ECO:0000313" key="1">
    <source>
        <dbReference type="EMBL" id="ABD25118.1"/>
    </source>
</evidence>
<sequence length="132" mass="14974">MDVPTPFPLQNHPRSASVPGMAKKSAFIPTWVRTLDAMIEADALIRVHCEQCNAWQDIDLVALREKVGGAYSLLNRRCRCRLTEGCGGWNRFLYRGGVMRDLAEPDVRDRWLQESIRKGLEGRSNEANQCSQ</sequence>
<gene>
    <name evidence="1" type="ordered locus">Saro_0671</name>
</gene>
<dbReference type="EMBL" id="CP000248">
    <property type="protein sequence ID" value="ABD25118.1"/>
    <property type="molecule type" value="Genomic_DNA"/>
</dbReference>
<evidence type="ECO:0000313" key="2">
    <source>
        <dbReference type="Proteomes" id="UP000009134"/>
    </source>
</evidence>
<proteinExistence type="predicted"/>
<accession>Q2GAK5</accession>
<dbReference type="Proteomes" id="UP000009134">
    <property type="component" value="Chromosome"/>
</dbReference>
<dbReference type="HOGENOM" id="CLU_1914893_0_0_5"/>
<name>Q2GAK5_NOVAD</name>
<dbReference type="AlphaFoldDB" id="Q2GAK5"/>
<dbReference type="KEGG" id="nar:Saro_0671"/>
<reference evidence="2" key="1">
    <citation type="submission" date="2006-01" db="EMBL/GenBank/DDBJ databases">
        <title>Complete sequence of Novosphingobium aromaticivorans DSM 12444.</title>
        <authorList>
            <consortium name="US DOE Joint Genome Institute"/>
            <person name="Copeland A."/>
            <person name="Lucas S."/>
            <person name="Lapidus A."/>
            <person name="Barry K."/>
            <person name="Detter J.C."/>
            <person name="Glavina T."/>
            <person name="Hammon N."/>
            <person name="Israni S."/>
            <person name="Pitluck S."/>
            <person name="Chain P."/>
            <person name="Malfatti S."/>
            <person name="Shin M."/>
            <person name="Vergez L."/>
            <person name="Schmutz J."/>
            <person name="Larimer F."/>
            <person name="Land M."/>
            <person name="Kyrpides N."/>
            <person name="Ivanova N."/>
            <person name="Fredrickson J."/>
            <person name="Balkwill D."/>
            <person name="Romine M.F."/>
            <person name="Richardson P."/>
        </authorList>
    </citation>
    <scope>NUCLEOTIDE SEQUENCE [LARGE SCALE GENOMIC DNA]</scope>
    <source>
        <strain evidence="2">ATCC 700278 / DSM 12444 / CCUG 56034 / CIP 105152 / NBRC 16084 / F199</strain>
    </source>
</reference>
<organism evidence="1 2">
    <name type="scientific">Novosphingobium aromaticivorans (strain ATCC 700278 / DSM 12444 / CCUG 56034 / CIP 105152 / NBRC 16084 / F199)</name>
    <dbReference type="NCBI Taxonomy" id="279238"/>
    <lineage>
        <taxon>Bacteria</taxon>
        <taxon>Pseudomonadati</taxon>
        <taxon>Pseudomonadota</taxon>
        <taxon>Alphaproteobacteria</taxon>
        <taxon>Sphingomonadales</taxon>
        <taxon>Sphingomonadaceae</taxon>
        <taxon>Novosphingobium</taxon>
    </lineage>
</organism>